<dbReference type="InterPro" id="IPR037401">
    <property type="entry name" value="SnoaL-like"/>
</dbReference>
<keyword evidence="3" id="KW-1185">Reference proteome</keyword>
<dbReference type="STRING" id="589385.SAMN05421504_107416"/>
<dbReference type="OrthoDB" id="26840at2"/>
<evidence type="ECO:0000259" key="1">
    <source>
        <dbReference type="Pfam" id="PF12680"/>
    </source>
</evidence>
<dbReference type="Pfam" id="PF12680">
    <property type="entry name" value="SnoaL_2"/>
    <property type="match status" value="1"/>
</dbReference>
<sequence length="126" mass="14319">MNFESYLSYVAAFNSQDWKRVHTEFYTPDVVIDFPVARFDNAADSLTWFEKAHESIFETLIVRTFRTDGHTLVVDLDVHFILLADTPMSPKGPEGRAGDNFEVPMLAVYDIAPDGRIARLTVTFEA</sequence>
<accession>A0A1H3NQN6</accession>
<dbReference type="AlphaFoldDB" id="A0A1H3NQN6"/>
<organism evidence="2 3">
    <name type="scientific">Amycolatopsis xylanica</name>
    <dbReference type="NCBI Taxonomy" id="589385"/>
    <lineage>
        <taxon>Bacteria</taxon>
        <taxon>Bacillati</taxon>
        <taxon>Actinomycetota</taxon>
        <taxon>Actinomycetes</taxon>
        <taxon>Pseudonocardiales</taxon>
        <taxon>Pseudonocardiaceae</taxon>
        <taxon>Amycolatopsis</taxon>
    </lineage>
</organism>
<feature type="domain" description="SnoaL-like" evidence="1">
    <location>
        <begin position="9"/>
        <end position="119"/>
    </location>
</feature>
<gene>
    <name evidence="2" type="ORF">SAMN05421504_107416</name>
</gene>
<dbReference type="EMBL" id="FNON01000007">
    <property type="protein sequence ID" value="SDY91227.1"/>
    <property type="molecule type" value="Genomic_DNA"/>
</dbReference>
<proteinExistence type="predicted"/>
<dbReference type="Gene3D" id="3.10.450.50">
    <property type="match status" value="1"/>
</dbReference>
<protein>
    <submittedName>
        <fullName evidence="2">SnoaL-like domain-containing protein</fullName>
    </submittedName>
</protein>
<dbReference type="InterPro" id="IPR032710">
    <property type="entry name" value="NTF2-like_dom_sf"/>
</dbReference>
<reference evidence="2 3" key="1">
    <citation type="submission" date="2016-10" db="EMBL/GenBank/DDBJ databases">
        <authorList>
            <person name="de Groot N.N."/>
        </authorList>
    </citation>
    <scope>NUCLEOTIDE SEQUENCE [LARGE SCALE GENOMIC DNA]</scope>
    <source>
        <strain evidence="2 3">CPCC 202699</strain>
    </source>
</reference>
<dbReference type="SUPFAM" id="SSF54427">
    <property type="entry name" value="NTF2-like"/>
    <property type="match status" value="1"/>
</dbReference>
<name>A0A1H3NQN6_9PSEU</name>
<evidence type="ECO:0000313" key="2">
    <source>
        <dbReference type="EMBL" id="SDY91227.1"/>
    </source>
</evidence>
<dbReference type="Proteomes" id="UP000199515">
    <property type="component" value="Unassembled WGS sequence"/>
</dbReference>
<dbReference type="RefSeq" id="WP_091294980.1">
    <property type="nucleotide sequence ID" value="NZ_FNON01000007.1"/>
</dbReference>
<evidence type="ECO:0000313" key="3">
    <source>
        <dbReference type="Proteomes" id="UP000199515"/>
    </source>
</evidence>